<evidence type="ECO:0000256" key="5">
    <source>
        <dbReference type="SAM" id="Phobius"/>
    </source>
</evidence>
<keyword evidence="3 5" id="KW-1133">Transmembrane helix</keyword>
<keyword evidence="2 5" id="KW-0812">Transmembrane</keyword>
<feature type="transmembrane region" description="Helical" evidence="5">
    <location>
        <begin position="15"/>
        <end position="36"/>
    </location>
</feature>
<dbReference type="PANTHER" id="PTHR10361">
    <property type="entry name" value="SODIUM-BILE ACID COTRANSPORTER"/>
    <property type="match status" value="1"/>
</dbReference>
<feature type="transmembrane region" description="Helical" evidence="5">
    <location>
        <begin position="182"/>
        <end position="203"/>
    </location>
</feature>
<evidence type="ECO:0000313" key="8">
    <source>
        <dbReference type="Proteomes" id="UP000315145"/>
    </source>
</evidence>
<dbReference type="EMBL" id="VMBF01000008">
    <property type="protein sequence ID" value="TSJ73892.1"/>
    <property type="molecule type" value="Genomic_DNA"/>
</dbReference>
<dbReference type="Proteomes" id="UP000322315">
    <property type="component" value="Unassembled WGS sequence"/>
</dbReference>
<comment type="caution">
    <text evidence="6">The sequence shown here is derived from an EMBL/GenBank/DDBJ whole genome shotgun (WGS) entry which is preliminary data.</text>
</comment>
<dbReference type="InterPro" id="IPR038770">
    <property type="entry name" value="Na+/solute_symporter_sf"/>
</dbReference>
<evidence type="ECO:0000313" key="9">
    <source>
        <dbReference type="Proteomes" id="UP000322315"/>
    </source>
</evidence>
<dbReference type="RefSeq" id="WP_144116893.1">
    <property type="nucleotide sequence ID" value="NZ_JACHGE010000002.1"/>
</dbReference>
<sequence length="301" mass="33155">MQELDKVQINFDSNGLWVLNIALAVVMFGVALGITVTDFKILLKQPKLLFVGILSQFILLPMATFLLVKILEPQPSIALGMFMVAACPGGNISNFITQLAKGNVALSISLSAFATLLAVVMTPFNFHFYSKLYQPTAQVLNTVELNSWELVKLVLLILGLPLVLGMWFRMKQVALAIKLSKLLKPLSIVVFVAIVIIAFSKNLDVFNTYIHHVLFIGIGHNILALALGFLVARAFKLSFQNQKTLAIETGIQNSGLGLLLIFTFFNGLGGMAILAAFWGIWHIISGLLLAFFWSRFKTVEV</sequence>
<reference evidence="6 9" key="1">
    <citation type="journal article" date="2015" name="Int. J. Syst. Evol. Microbiol.">
        <title>Algibacter amylolyticus sp. nov., isolated from intertidal sediment.</title>
        <authorList>
            <person name="Zhang D.C."/>
            <person name="Wu J."/>
            <person name="Neuner K."/>
            <person name="Yao J."/>
            <person name="Margesin R."/>
        </authorList>
    </citation>
    <scope>NUCLEOTIDE SEQUENCE [LARGE SCALE GENOMIC DNA]</scope>
    <source>
        <strain evidence="6 9">RU-4-M-4</strain>
    </source>
</reference>
<dbReference type="EMBL" id="VWRS01000008">
    <property type="protein sequence ID" value="KAA5823404.1"/>
    <property type="molecule type" value="Genomic_DNA"/>
</dbReference>
<evidence type="ECO:0000313" key="7">
    <source>
        <dbReference type="EMBL" id="TSJ73892.1"/>
    </source>
</evidence>
<dbReference type="InterPro" id="IPR002657">
    <property type="entry name" value="BilAc:Na_symport/Acr3"/>
</dbReference>
<name>A0A5M7B6T2_9FLAO</name>
<feature type="transmembrane region" description="Helical" evidence="5">
    <location>
        <begin position="77"/>
        <end position="97"/>
    </location>
</feature>
<dbReference type="OrthoDB" id="9806785at2"/>
<dbReference type="PANTHER" id="PTHR10361:SF28">
    <property type="entry name" value="P3 PROTEIN-RELATED"/>
    <property type="match status" value="1"/>
</dbReference>
<comment type="subcellular location">
    <subcellularLocation>
        <location evidence="1">Membrane</location>
        <topology evidence="1">Multi-pass membrane protein</topology>
    </subcellularLocation>
</comment>
<evidence type="ECO:0000256" key="1">
    <source>
        <dbReference type="ARBA" id="ARBA00004141"/>
    </source>
</evidence>
<dbReference type="InterPro" id="IPR004710">
    <property type="entry name" value="Bilac:Na_transpt"/>
</dbReference>
<evidence type="ECO:0000313" key="6">
    <source>
        <dbReference type="EMBL" id="KAA5823404.1"/>
    </source>
</evidence>
<evidence type="ECO:0000256" key="3">
    <source>
        <dbReference type="ARBA" id="ARBA00022989"/>
    </source>
</evidence>
<feature type="transmembrane region" description="Helical" evidence="5">
    <location>
        <begin position="271"/>
        <end position="293"/>
    </location>
</feature>
<feature type="transmembrane region" description="Helical" evidence="5">
    <location>
        <begin position="209"/>
        <end position="232"/>
    </location>
</feature>
<dbReference type="Proteomes" id="UP000315145">
    <property type="component" value="Unassembled WGS sequence"/>
</dbReference>
<dbReference type="AlphaFoldDB" id="A0A5M7B6T2"/>
<keyword evidence="8" id="KW-1185">Reference proteome</keyword>
<accession>A0A5M7B6T2</accession>
<feature type="transmembrane region" description="Helical" evidence="5">
    <location>
        <begin position="48"/>
        <end position="71"/>
    </location>
</feature>
<gene>
    <name evidence="6" type="ORF">F2B50_11905</name>
    <name evidence="7" type="ORF">FPF71_11905</name>
</gene>
<reference evidence="7 8" key="2">
    <citation type="submission" date="2019-07" db="EMBL/GenBank/DDBJ databases">
        <title>Algibacter marinivivus sp. nov., isolated from the surface of a marine red alga.</title>
        <authorList>
            <person name="Zhong X."/>
            <person name="Xu W."/>
            <person name="Zhang Y."/>
            <person name="Zhang Q."/>
            <person name="Du Z."/>
        </authorList>
    </citation>
    <scope>NUCLEOTIDE SEQUENCE [LARGE SCALE GENOMIC DNA]</scope>
    <source>
        <strain evidence="7 8">RU-4-M-4</strain>
    </source>
</reference>
<feature type="transmembrane region" description="Helical" evidence="5">
    <location>
        <begin position="104"/>
        <end position="130"/>
    </location>
</feature>
<reference evidence="6" key="3">
    <citation type="submission" date="2019-09" db="EMBL/GenBank/DDBJ databases">
        <authorList>
            <person name="Zhang D.-C."/>
        </authorList>
    </citation>
    <scope>NUCLEOTIDE SEQUENCE</scope>
    <source>
        <strain evidence="6">RU-4-M-4</strain>
    </source>
</reference>
<evidence type="ECO:0000256" key="2">
    <source>
        <dbReference type="ARBA" id="ARBA00022692"/>
    </source>
</evidence>
<dbReference type="Gene3D" id="1.20.1530.20">
    <property type="match status" value="1"/>
</dbReference>
<protein>
    <submittedName>
        <fullName evidence="6">Bile acid:sodium symporter family protein</fullName>
    </submittedName>
</protein>
<feature type="transmembrane region" description="Helical" evidence="5">
    <location>
        <begin position="244"/>
        <end position="265"/>
    </location>
</feature>
<evidence type="ECO:0000256" key="4">
    <source>
        <dbReference type="ARBA" id="ARBA00023136"/>
    </source>
</evidence>
<proteinExistence type="predicted"/>
<keyword evidence="4 5" id="KW-0472">Membrane</keyword>
<dbReference type="GO" id="GO:0016020">
    <property type="term" value="C:membrane"/>
    <property type="evidence" value="ECO:0007669"/>
    <property type="project" value="UniProtKB-SubCell"/>
</dbReference>
<organism evidence="6 9">
    <name type="scientific">Algibacter amylolyticus</name>
    <dbReference type="NCBI Taxonomy" id="1608400"/>
    <lineage>
        <taxon>Bacteria</taxon>
        <taxon>Pseudomonadati</taxon>
        <taxon>Bacteroidota</taxon>
        <taxon>Flavobacteriia</taxon>
        <taxon>Flavobacteriales</taxon>
        <taxon>Flavobacteriaceae</taxon>
        <taxon>Algibacter</taxon>
    </lineage>
</organism>
<dbReference type="Pfam" id="PF01758">
    <property type="entry name" value="SBF"/>
    <property type="match status" value="1"/>
</dbReference>
<feature type="transmembrane region" description="Helical" evidence="5">
    <location>
        <begin position="150"/>
        <end position="170"/>
    </location>
</feature>